<dbReference type="AlphaFoldDB" id="A0A2Y9ALB1"/>
<reference evidence="1 2" key="1">
    <citation type="submission" date="2016-10" db="EMBL/GenBank/DDBJ databases">
        <authorList>
            <person name="Cai Z."/>
        </authorList>
    </citation>
    <scope>NUCLEOTIDE SEQUENCE [LARGE SCALE GENOMIC DNA]</scope>
    <source>
        <strain evidence="1 2">CGMCC 1.10826</strain>
    </source>
</reference>
<evidence type="ECO:0000313" key="1">
    <source>
        <dbReference type="EMBL" id="SSA45214.1"/>
    </source>
</evidence>
<organism evidence="1 2">
    <name type="scientific">Georgenia satyanarayanai</name>
    <dbReference type="NCBI Taxonomy" id="860221"/>
    <lineage>
        <taxon>Bacteria</taxon>
        <taxon>Bacillati</taxon>
        <taxon>Actinomycetota</taxon>
        <taxon>Actinomycetes</taxon>
        <taxon>Micrococcales</taxon>
        <taxon>Bogoriellaceae</taxon>
        <taxon>Georgenia</taxon>
    </lineage>
</organism>
<dbReference type="RefSeq" id="WP_181424651.1">
    <property type="nucleotide sequence ID" value="NZ_QKLZ01000012.1"/>
</dbReference>
<proteinExistence type="predicted"/>
<protein>
    <submittedName>
        <fullName evidence="1">Uncharacterized protein</fullName>
    </submittedName>
</protein>
<gene>
    <name evidence="1" type="ORF">SAMN05216184_11273</name>
</gene>
<accession>A0A2Y9ALB1</accession>
<name>A0A2Y9ALB1_9MICO</name>
<dbReference type="Proteomes" id="UP000250222">
    <property type="component" value="Unassembled WGS sequence"/>
</dbReference>
<sequence length="47" mass="5346">MSNDVDDHTATMRAVPRWRETLVTEHAAMQARLRQAIEADEEHGEAV</sequence>
<evidence type="ECO:0000313" key="2">
    <source>
        <dbReference type="Proteomes" id="UP000250222"/>
    </source>
</evidence>
<keyword evidence="2" id="KW-1185">Reference proteome</keyword>
<dbReference type="EMBL" id="UETB01000012">
    <property type="protein sequence ID" value="SSA45214.1"/>
    <property type="molecule type" value="Genomic_DNA"/>
</dbReference>